<dbReference type="AlphaFoldDB" id="A0A6A5H3P2"/>
<reference evidence="3 4" key="1">
    <citation type="submission" date="2019-12" db="EMBL/GenBank/DDBJ databases">
        <title>Chromosome-level assembly of the Caenorhabditis remanei genome.</title>
        <authorList>
            <person name="Teterina A.A."/>
            <person name="Willis J.H."/>
            <person name="Phillips P.C."/>
        </authorList>
    </citation>
    <scope>NUCLEOTIDE SEQUENCE [LARGE SCALE GENOMIC DNA]</scope>
    <source>
        <strain evidence="3 4">PX506</strain>
        <tissue evidence="3">Whole organism</tissue>
    </source>
</reference>
<organism evidence="3 4">
    <name type="scientific">Caenorhabditis remanei</name>
    <name type="common">Caenorhabditis vulgaris</name>
    <dbReference type="NCBI Taxonomy" id="31234"/>
    <lineage>
        <taxon>Eukaryota</taxon>
        <taxon>Metazoa</taxon>
        <taxon>Ecdysozoa</taxon>
        <taxon>Nematoda</taxon>
        <taxon>Chromadorea</taxon>
        <taxon>Rhabditida</taxon>
        <taxon>Rhabditina</taxon>
        <taxon>Rhabditomorpha</taxon>
        <taxon>Rhabditoidea</taxon>
        <taxon>Rhabditidae</taxon>
        <taxon>Peloderinae</taxon>
        <taxon>Caenorhabditis</taxon>
    </lineage>
</organism>
<feature type="compositionally biased region" description="Polar residues" evidence="1">
    <location>
        <begin position="74"/>
        <end position="85"/>
    </location>
</feature>
<dbReference type="Proteomes" id="UP000483820">
    <property type="component" value="Chromosome III"/>
</dbReference>
<gene>
    <name evidence="3" type="ORF">GCK72_010732</name>
</gene>
<keyword evidence="2" id="KW-0472">Membrane</keyword>
<evidence type="ECO:0000256" key="1">
    <source>
        <dbReference type="SAM" id="MobiDB-lite"/>
    </source>
</evidence>
<feature type="transmembrane region" description="Helical" evidence="2">
    <location>
        <begin position="251"/>
        <end position="273"/>
    </location>
</feature>
<accession>A0A6A5H3P2</accession>
<evidence type="ECO:0000313" key="4">
    <source>
        <dbReference type="Proteomes" id="UP000483820"/>
    </source>
</evidence>
<feature type="transmembrane region" description="Helical" evidence="2">
    <location>
        <begin position="217"/>
        <end position="239"/>
    </location>
</feature>
<dbReference type="CTD" id="9812127"/>
<feature type="transmembrane region" description="Helical" evidence="2">
    <location>
        <begin position="360"/>
        <end position="379"/>
    </location>
</feature>
<dbReference type="KEGG" id="crq:GCK72_010732"/>
<feature type="transmembrane region" description="Helical" evidence="2">
    <location>
        <begin position="97"/>
        <end position="117"/>
    </location>
</feature>
<keyword evidence="2" id="KW-0812">Transmembrane</keyword>
<dbReference type="EMBL" id="WUAV01000003">
    <property type="protein sequence ID" value="KAF1762470.1"/>
    <property type="molecule type" value="Genomic_DNA"/>
</dbReference>
<dbReference type="GeneID" id="9812127"/>
<proteinExistence type="predicted"/>
<feature type="transmembrane region" description="Helical" evidence="2">
    <location>
        <begin position="280"/>
        <end position="299"/>
    </location>
</feature>
<feature type="region of interest" description="Disordered" evidence="1">
    <location>
        <begin position="62"/>
        <end position="89"/>
    </location>
</feature>
<sequence>MPIGEKKSYDIFSLNGMCNADFHRTEHQRLKLLEDKRDNEAVTPVKDVRTPDDLEIDNILNSSVDNEGGEENDNFINDSPNTTSSGEDHLQEDTKQYWLLPLAVATSFILALGVYSVHLNRQLTKTEDELALAYRDIGRMKRERKIMKMCFEKKRKSCESILRKMDLIKHGEVIEKAEVANLKNMMGQLKMGLVMPEADGIVGEQRQDVVGNKIKKLFNVLSIILVFVATVVVAVKQFNNIPLHKNRLDQIVIPCASIGFSSFCGACCDFYSFIYKRRPWIRAFVLFFFSSLMFGTFLLENGESKTLLQCLLLGLVFCDETASQLRNFNPAKYFGAGSLFVAILFVWTYRNAYEISIPELYFDAIFLFAPLLMFIYSLIQLRWKPRPQQNI</sequence>
<name>A0A6A5H3P2_CAERE</name>
<keyword evidence="2" id="KW-1133">Transmembrane helix</keyword>
<protein>
    <submittedName>
        <fullName evidence="3">Uncharacterized protein</fullName>
    </submittedName>
</protein>
<evidence type="ECO:0000256" key="2">
    <source>
        <dbReference type="SAM" id="Phobius"/>
    </source>
</evidence>
<comment type="caution">
    <text evidence="3">The sequence shown here is derived from an EMBL/GenBank/DDBJ whole genome shotgun (WGS) entry which is preliminary data.</text>
</comment>
<evidence type="ECO:0000313" key="3">
    <source>
        <dbReference type="EMBL" id="KAF1762470.1"/>
    </source>
</evidence>
<feature type="transmembrane region" description="Helical" evidence="2">
    <location>
        <begin position="331"/>
        <end position="348"/>
    </location>
</feature>
<dbReference type="RefSeq" id="XP_053587583.1">
    <property type="nucleotide sequence ID" value="XM_053728006.1"/>
</dbReference>